<feature type="binding site" evidence="5">
    <location>
        <position position="82"/>
    </location>
    <ligand>
        <name>S-adenosyl-L-methionine</name>
        <dbReference type="ChEBI" id="CHEBI:59789"/>
    </ligand>
</feature>
<keyword evidence="4 5" id="KW-0949">S-adenosyl-L-methionine</keyword>
<dbReference type="InterPro" id="IPR029063">
    <property type="entry name" value="SAM-dependent_MTases_sf"/>
</dbReference>
<dbReference type="PANTHER" id="PTHR43464:SF19">
    <property type="entry name" value="UBIQUINONE BIOSYNTHESIS O-METHYLTRANSFERASE, MITOCHONDRIAL"/>
    <property type="match status" value="1"/>
</dbReference>
<dbReference type="GO" id="GO:0032259">
    <property type="term" value="P:methylation"/>
    <property type="evidence" value="ECO:0007669"/>
    <property type="project" value="UniProtKB-KW"/>
</dbReference>
<keyword evidence="1 5" id="KW-0489">Methyltransferase</keyword>
<feature type="binding site" evidence="5">
    <location>
        <position position="61"/>
    </location>
    <ligand>
        <name>S-adenosyl-L-methionine</name>
        <dbReference type="ChEBI" id="CHEBI:59789"/>
    </ligand>
</feature>
<evidence type="ECO:0000256" key="3">
    <source>
        <dbReference type="ARBA" id="ARBA00022688"/>
    </source>
</evidence>
<proteinExistence type="inferred from homology"/>
<dbReference type="EC" id="2.1.1.64" evidence="5"/>
<dbReference type="CDD" id="cd02440">
    <property type="entry name" value="AdoMet_MTases"/>
    <property type="match status" value="1"/>
</dbReference>
<dbReference type="NCBIfam" id="TIGR01983">
    <property type="entry name" value="UbiG"/>
    <property type="match status" value="1"/>
</dbReference>
<name>A0A8J3HTZ6_9RICK</name>
<evidence type="ECO:0000256" key="1">
    <source>
        <dbReference type="ARBA" id="ARBA00022603"/>
    </source>
</evidence>
<evidence type="ECO:0000256" key="5">
    <source>
        <dbReference type="HAMAP-Rule" id="MF_00472"/>
    </source>
</evidence>
<organism evidence="6 7">
    <name type="scientific">Candidatus Mesenet longicola</name>
    <dbReference type="NCBI Taxonomy" id="1892558"/>
    <lineage>
        <taxon>Bacteria</taxon>
        <taxon>Pseudomonadati</taxon>
        <taxon>Pseudomonadota</taxon>
        <taxon>Alphaproteobacteria</taxon>
        <taxon>Rickettsiales</taxon>
        <taxon>Anaplasmataceae</taxon>
        <taxon>Candidatus Mesenet</taxon>
    </lineage>
</organism>
<comment type="catalytic activity">
    <reaction evidence="5">
        <text>a 3-(all-trans-polyprenyl)benzene-1,2-diol + S-adenosyl-L-methionine = a 2-methoxy-6-(all-trans-polyprenyl)phenol + S-adenosyl-L-homocysteine + H(+)</text>
        <dbReference type="Rhea" id="RHEA:31411"/>
        <dbReference type="Rhea" id="RHEA-COMP:9550"/>
        <dbReference type="Rhea" id="RHEA-COMP:9551"/>
        <dbReference type="ChEBI" id="CHEBI:15378"/>
        <dbReference type="ChEBI" id="CHEBI:57856"/>
        <dbReference type="ChEBI" id="CHEBI:59789"/>
        <dbReference type="ChEBI" id="CHEBI:62729"/>
        <dbReference type="ChEBI" id="CHEBI:62731"/>
        <dbReference type="EC" id="2.1.1.222"/>
    </reaction>
</comment>
<keyword evidence="7" id="KW-1185">Reference proteome</keyword>
<dbReference type="InterPro" id="IPR010233">
    <property type="entry name" value="UbiG_MeTrfase"/>
</dbReference>
<evidence type="ECO:0000313" key="7">
    <source>
        <dbReference type="Proteomes" id="UP000637906"/>
    </source>
</evidence>
<dbReference type="PANTHER" id="PTHR43464">
    <property type="entry name" value="METHYLTRANSFERASE"/>
    <property type="match status" value="1"/>
</dbReference>
<dbReference type="Gene3D" id="3.40.50.150">
    <property type="entry name" value="Vaccinia Virus protein VP39"/>
    <property type="match status" value="1"/>
</dbReference>
<dbReference type="UniPathway" id="UPA00232"/>
<evidence type="ECO:0000313" key="6">
    <source>
        <dbReference type="EMBL" id="GHM59009.1"/>
    </source>
</evidence>
<dbReference type="GO" id="GO:0061542">
    <property type="term" value="F:3-demethylubiquinol 3-O-methyltransferase activity"/>
    <property type="evidence" value="ECO:0007669"/>
    <property type="project" value="UniProtKB-UniRule"/>
</dbReference>
<dbReference type="SUPFAM" id="SSF53335">
    <property type="entry name" value="S-adenosyl-L-methionine-dependent methyltransferases"/>
    <property type="match status" value="1"/>
</dbReference>
<evidence type="ECO:0000256" key="4">
    <source>
        <dbReference type="ARBA" id="ARBA00022691"/>
    </source>
</evidence>
<comment type="caution">
    <text evidence="6">The sequence shown here is derived from an EMBL/GenBank/DDBJ whole genome shotgun (WGS) entry which is preliminary data.</text>
</comment>
<keyword evidence="3 5" id="KW-0831">Ubiquinone biosynthesis</keyword>
<evidence type="ECO:0000256" key="2">
    <source>
        <dbReference type="ARBA" id="ARBA00022679"/>
    </source>
</evidence>
<gene>
    <name evidence="5 6" type="primary">ubiG</name>
    <name evidence="6" type="ORF">sL5_00020</name>
</gene>
<feature type="binding site" evidence="5">
    <location>
        <position position="125"/>
    </location>
    <ligand>
        <name>S-adenosyl-L-methionine</name>
        <dbReference type="ChEBI" id="CHEBI:59789"/>
    </ligand>
</feature>
<dbReference type="EC" id="2.1.1.222" evidence="5"/>
<reference evidence="6 7" key="1">
    <citation type="journal article" date="2021" name="Microb. Ecol.">
        <title>Candidatus Mesenet longicola: Novel Endosymbionts of Brontispa longissima that Induce Cytoplasmic Incompatibility.</title>
        <authorList>
            <person name="Takano S."/>
            <person name="Gotoh Y."/>
            <person name="Hayashi T."/>
        </authorList>
    </citation>
    <scope>NUCLEOTIDE SEQUENCE [LARGE SCALE GENOMIC DNA]</scope>
    <source>
        <strain evidence="6">L5</strain>
    </source>
</reference>
<comment type="pathway">
    <text evidence="5">Cofactor biosynthesis; ubiquinone biosynthesis.</text>
</comment>
<dbReference type="AlphaFoldDB" id="A0A8J3HTZ6"/>
<dbReference type="HAMAP" id="MF_00472">
    <property type="entry name" value="UbiG"/>
    <property type="match status" value="1"/>
</dbReference>
<dbReference type="Pfam" id="PF13489">
    <property type="entry name" value="Methyltransf_23"/>
    <property type="match status" value="1"/>
</dbReference>
<comment type="function">
    <text evidence="5">O-methyltransferase that catalyzes the 2 O-methylation steps in the ubiquinone biosynthetic pathway.</text>
</comment>
<comment type="similarity">
    <text evidence="5">Belongs to the methyltransferase superfamily. UbiG/COQ3 family.</text>
</comment>
<sequence>MKTINHQEISKFSQYADQWWDEDGKFKPLHIINPVRVSYITKQIKAKITKDLSSMSVLDIGCGGGILSESIARIGAKVLGIDVCEENILAAQLHAKKVGLEQIEYKCTSIEELEKKNKYDVILCMEVIEHVDNLAFFIEESVHLLKHGGLIFISTLNRTIKSFVFAIIGAEYVLKWLPKGTHNWNKFVKPSEVAKYLRENSITVEDVKGIKYNIVNNQWQLTDNLSVNYILTGVKTVG</sequence>
<dbReference type="GO" id="GO:0010420">
    <property type="term" value="F:polyprenyldihydroxybenzoate methyltransferase activity"/>
    <property type="evidence" value="ECO:0007669"/>
    <property type="project" value="InterPro"/>
</dbReference>
<comment type="catalytic activity">
    <reaction evidence="5">
        <text>a 3-demethylubiquinol + S-adenosyl-L-methionine = a ubiquinol + S-adenosyl-L-homocysteine + H(+)</text>
        <dbReference type="Rhea" id="RHEA:44380"/>
        <dbReference type="Rhea" id="RHEA-COMP:9566"/>
        <dbReference type="Rhea" id="RHEA-COMP:10914"/>
        <dbReference type="ChEBI" id="CHEBI:15378"/>
        <dbReference type="ChEBI" id="CHEBI:17976"/>
        <dbReference type="ChEBI" id="CHEBI:57856"/>
        <dbReference type="ChEBI" id="CHEBI:59789"/>
        <dbReference type="ChEBI" id="CHEBI:84422"/>
        <dbReference type="EC" id="2.1.1.64"/>
    </reaction>
</comment>
<protein>
    <recommendedName>
        <fullName evidence="5">Ubiquinone biosynthesis O-methyltransferase</fullName>
    </recommendedName>
    <alternativeName>
        <fullName evidence="5">2-polyprenyl-6-hydroxyphenol methylase</fullName>
        <ecNumber evidence="5">2.1.1.222</ecNumber>
    </alternativeName>
    <alternativeName>
        <fullName evidence="5">3-demethylubiquinone 3-O-methyltransferase</fullName>
        <ecNumber evidence="5">2.1.1.64</ecNumber>
    </alternativeName>
</protein>
<keyword evidence="2 5" id="KW-0808">Transferase</keyword>
<keyword evidence="6" id="KW-0830">Ubiquinone</keyword>
<dbReference type="Proteomes" id="UP000637906">
    <property type="component" value="Unassembled WGS sequence"/>
</dbReference>
<dbReference type="GO" id="GO:0102208">
    <property type="term" value="F:2-polyprenyl-6-hydroxyphenol methylase activity"/>
    <property type="evidence" value="ECO:0007669"/>
    <property type="project" value="UniProtKB-EC"/>
</dbReference>
<accession>A0A8J3HTZ6</accession>
<feature type="binding site" evidence="5">
    <location>
        <position position="36"/>
    </location>
    <ligand>
        <name>S-adenosyl-L-methionine</name>
        <dbReference type="ChEBI" id="CHEBI:59789"/>
    </ligand>
</feature>
<dbReference type="EMBL" id="BNGU01000001">
    <property type="protein sequence ID" value="GHM59009.1"/>
    <property type="molecule type" value="Genomic_DNA"/>
</dbReference>